<evidence type="ECO:0000313" key="3">
    <source>
        <dbReference type="Proteomes" id="UP000777438"/>
    </source>
</evidence>
<keyword evidence="3" id="KW-1185">Reference proteome</keyword>
<sequence>MSSGLWSFLRNRFSAPTLQSLDDYSTSFLGRTVLVTGASGGLGLEAARHYVRLGASRVILGVRSQSKGDEAKRNICSVFAPSRLESCTIDVWPVDLSSFTSVQAFGNRVTQELKTLDIAVLNAAVSKSEHHVTTDGWEETLQVNMLSTTLLALLILPKMRQSSFPGWKPRLSIVAARAHATIPDGAEWQGAPDILKELNQESQFGSPSERYSVSKLLVIYPAREIAKLTTLPDGSCEVVVNYLCPGACRSDLARDWQSLPQRILLSLIQITICKTTEEGARTLVYASGLGEGSHGLWIHNDRIEEPGQLVMGATGRRLQEKIWAESLRVLAPYSSGAP</sequence>
<accession>A0A9P8W1F0</accession>
<gene>
    <name evidence="2" type="ORF">B0T10DRAFT_409597</name>
</gene>
<dbReference type="InterPro" id="IPR036291">
    <property type="entry name" value="NAD(P)-bd_dom_sf"/>
</dbReference>
<dbReference type="PRINTS" id="PR00081">
    <property type="entry name" value="GDHRDH"/>
</dbReference>
<reference evidence="2 3" key="1">
    <citation type="journal article" date="2021" name="Nat. Commun.">
        <title>Genetic determinants of endophytism in the Arabidopsis root mycobiome.</title>
        <authorList>
            <person name="Mesny F."/>
            <person name="Miyauchi S."/>
            <person name="Thiergart T."/>
            <person name="Pickel B."/>
            <person name="Atanasova L."/>
            <person name="Karlsson M."/>
            <person name="Huettel B."/>
            <person name="Barry K.W."/>
            <person name="Haridas S."/>
            <person name="Chen C."/>
            <person name="Bauer D."/>
            <person name="Andreopoulos W."/>
            <person name="Pangilinan J."/>
            <person name="LaButti K."/>
            <person name="Riley R."/>
            <person name="Lipzen A."/>
            <person name="Clum A."/>
            <person name="Drula E."/>
            <person name="Henrissat B."/>
            <person name="Kohler A."/>
            <person name="Grigoriev I.V."/>
            <person name="Martin F.M."/>
            <person name="Hacquard S."/>
        </authorList>
    </citation>
    <scope>NUCLEOTIDE SEQUENCE [LARGE SCALE GENOMIC DNA]</scope>
    <source>
        <strain evidence="2 3">MPI-CAGE-CH-0241</strain>
    </source>
</reference>
<dbReference type="SUPFAM" id="SSF51735">
    <property type="entry name" value="NAD(P)-binding Rossmann-fold domains"/>
    <property type="match status" value="1"/>
</dbReference>
<dbReference type="GO" id="GO:0016491">
    <property type="term" value="F:oxidoreductase activity"/>
    <property type="evidence" value="ECO:0007669"/>
    <property type="project" value="UniProtKB-KW"/>
</dbReference>
<organism evidence="2 3">
    <name type="scientific">Thelonectria olida</name>
    <dbReference type="NCBI Taxonomy" id="1576542"/>
    <lineage>
        <taxon>Eukaryota</taxon>
        <taxon>Fungi</taxon>
        <taxon>Dikarya</taxon>
        <taxon>Ascomycota</taxon>
        <taxon>Pezizomycotina</taxon>
        <taxon>Sordariomycetes</taxon>
        <taxon>Hypocreomycetidae</taxon>
        <taxon>Hypocreales</taxon>
        <taxon>Nectriaceae</taxon>
        <taxon>Thelonectria</taxon>
    </lineage>
</organism>
<keyword evidence="1" id="KW-0560">Oxidoreductase</keyword>
<evidence type="ECO:0000313" key="2">
    <source>
        <dbReference type="EMBL" id="KAH6884903.1"/>
    </source>
</evidence>
<protein>
    <submittedName>
        <fullName evidence="2">Uncharacterized protein</fullName>
    </submittedName>
</protein>
<dbReference type="AlphaFoldDB" id="A0A9P8W1F0"/>
<comment type="caution">
    <text evidence="2">The sequence shown here is derived from an EMBL/GenBank/DDBJ whole genome shotgun (WGS) entry which is preliminary data.</text>
</comment>
<name>A0A9P8W1F0_9HYPO</name>
<dbReference type="Proteomes" id="UP000777438">
    <property type="component" value="Unassembled WGS sequence"/>
</dbReference>
<dbReference type="EMBL" id="JAGPYM010000019">
    <property type="protein sequence ID" value="KAH6884903.1"/>
    <property type="molecule type" value="Genomic_DNA"/>
</dbReference>
<dbReference type="PANTHER" id="PTHR43157">
    <property type="entry name" value="PHOSPHATIDYLINOSITOL-GLYCAN BIOSYNTHESIS CLASS F PROTEIN-RELATED"/>
    <property type="match status" value="1"/>
</dbReference>
<dbReference type="Pfam" id="PF00106">
    <property type="entry name" value="adh_short"/>
    <property type="match status" value="1"/>
</dbReference>
<dbReference type="InterPro" id="IPR002347">
    <property type="entry name" value="SDR_fam"/>
</dbReference>
<evidence type="ECO:0000256" key="1">
    <source>
        <dbReference type="ARBA" id="ARBA00023002"/>
    </source>
</evidence>
<dbReference type="PANTHER" id="PTHR43157:SF31">
    <property type="entry name" value="PHOSPHATIDYLINOSITOL-GLYCAN BIOSYNTHESIS CLASS F PROTEIN"/>
    <property type="match status" value="1"/>
</dbReference>
<dbReference type="OrthoDB" id="542013at2759"/>
<dbReference type="Gene3D" id="3.40.50.720">
    <property type="entry name" value="NAD(P)-binding Rossmann-like Domain"/>
    <property type="match status" value="1"/>
</dbReference>
<proteinExistence type="predicted"/>